<organism evidence="3 4">
    <name type="scientific">Xylanimonas ulmi</name>
    <dbReference type="NCBI Taxonomy" id="228973"/>
    <lineage>
        <taxon>Bacteria</taxon>
        <taxon>Bacillati</taxon>
        <taxon>Actinomycetota</taxon>
        <taxon>Actinomycetes</taxon>
        <taxon>Micrococcales</taxon>
        <taxon>Promicromonosporaceae</taxon>
        <taxon>Xylanimonas</taxon>
    </lineage>
</organism>
<keyword evidence="3" id="KW-0645">Protease</keyword>
<evidence type="ECO:0000256" key="1">
    <source>
        <dbReference type="SAM" id="MobiDB-lite"/>
    </source>
</evidence>
<dbReference type="OrthoDB" id="5496837at2"/>
<comment type="caution">
    <text evidence="3">The sequence shown here is derived from an EMBL/GenBank/DDBJ whole genome shotgun (WGS) entry which is preliminary data.</text>
</comment>
<dbReference type="InterPro" id="IPR006311">
    <property type="entry name" value="TAT_signal"/>
</dbReference>
<dbReference type="InterPro" id="IPR003709">
    <property type="entry name" value="VanY-like_core_dom"/>
</dbReference>
<dbReference type="EMBL" id="SGWX01000001">
    <property type="protein sequence ID" value="RZS62300.1"/>
    <property type="molecule type" value="Genomic_DNA"/>
</dbReference>
<proteinExistence type="predicted"/>
<dbReference type="AlphaFoldDB" id="A0A4V2EYA4"/>
<feature type="compositionally biased region" description="Basic residues" evidence="1">
    <location>
        <begin position="17"/>
        <end position="26"/>
    </location>
</feature>
<dbReference type="Gene3D" id="3.30.1380.10">
    <property type="match status" value="1"/>
</dbReference>
<name>A0A4V2EYA4_9MICO</name>
<dbReference type="SUPFAM" id="SSF55166">
    <property type="entry name" value="Hedgehog/DD-peptidase"/>
    <property type="match status" value="1"/>
</dbReference>
<accession>A0A4V2EYA4</accession>
<dbReference type="CDD" id="cd14814">
    <property type="entry name" value="Peptidase_M15"/>
    <property type="match status" value="1"/>
</dbReference>
<feature type="region of interest" description="Disordered" evidence="1">
    <location>
        <begin position="139"/>
        <end position="198"/>
    </location>
</feature>
<evidence type="ECO:0000313" key="4">
    <source>
        <dbReference type="Proteomes" id="UP000293852"/>
    </source>
</evidence>
<dbReference type="Proteomes" id="UP000293852">
    <property type="component" value="Unassembled WGS sequence"/>
</dbReference>
<dbReference type="Pfam" id="PF02557">
    <property type="entry name" value="VanY"/>
    <property type="match status" value="1"/>
</dbReference>
<keyword evidence="3" id="KW-0121">Carboxypeptidase</keyword>
<feature type="compositionally biased region" description="Low complexity" evidence="1">
    <location>
        <begin position="142"/>
        <end position="192"/>
    </location>
</feature>
<dbReference type="RefSeq" id="WP_130415643.1">
    <property type="nucleotide sequence ID" value="NZ_SGWX01000001.1"/>
</dbReference>
<dbReference type="PROSITE" id="PS51318">
    <property type="entry name" value="TAT"/>
    <property type="match status" value="1"/>
</dbReference>
<keyword evidence="3" id="KW-0378">Hydrolase</keyword>
<feature type="region of interest" description="Disordered" evidence="1">
    <location>
        <begin position="1"/>
        <end position="26"/>
    </location>
</feature>
<keyword evidence="4" id="KW-1185">Reference proteome</keyword>
<reference evidence="3 4" key="1">
    <citation type="submission" date="2019-02" db="EMBL/GenBank/DDBJ databases">
        <title>Sequencing the genomes of 1000 actinobacteria strains.</title>
        <authorList>
            <person name="Klenk H.-P."/>
        </authorList>
    </citation>
    <scope>NUCLEOTIDE SEQUENCE [LARGE SCALE GENOMIC DNA]</scope>
    <source>
        <strain evidence="3 4">DSM 16932</strain>
    </source>
</reference>
<feature type="domain" description="D-alanyl-D-alanine carboxypeptidase-like core" evidence="2">
    <location>
        <begin position="305"/>
        <end position="415"/>
    </location>
</feature>
<evidence type="ECO:0000259" key="2">
    <source>
        <dbReference type="Pfam" id="PF02557"/>
    </source>
</evidence>
<dbReference type="InterPro" id="IPR009045">
    <property type="entry name" value="Zn_M74/Hedgehog-like"/>
</dbReference>
<evidence type="ECO:0000313" key="3">
    <source>
        <dbReference type="EMBL" id="RZS62300.1"/>
    </source>
</evidence>
<gene>
    <name evidence="3" type="ORF">EV386_2629</name>
</gene>
<dbReference type="GO" id="GO:0004180">
    <property type="term" value="F:carboxypeptidase activity"/>
    <property type="evidence" value="ECO:0007669"/>
    <property type="project" value="UniProtKB-KW"/>
</dbReference>
<protein>
    <submittedName>
        <fullName evidence="3">D-alanyl-D-alanine carboxypeptidase-like protein</fullName>
    </submittedName>
</protein>
<sequence length="415" mass="42108">MPQCHPTRASLRQPTTRARRVPRRRAMTTGLATAAVAALTATTVVPESLPAAPAQAQRAADTIDAHAVTISGTAPTPSPEAVVVTAAPQTTPEVEAAVAQASGVLVKAEHVAAESADAPAEDVEEIAQTTAVVRELLRRAAPESPSDAAAAAQDAAEAALTQAAPSVEPTDLPEPADATAAPAQAENAPETASTTRTPSEAVIAAADAAVTAAADAADVALGPALAVAAALTQQSETLKGLIETGSSTVVVTPAPPTAEQIAAEKAAEAAADAAHLAELAASAAGYGNGQIPASVLRELPWAPGESLRADAAVQLERLNEAFFARFGTHLDVVDSYRSYAAQVATKRARGFWAAVPGTSNHGWGVAVDLGGSVARFGGEGYAWLAEHAAAFGWVNPDWARPGGSKPEPWHWEYTG</sequence>
<dbReference type="GO" id="GO:0006508">
    <property type="term" value="P:proteolysis"/>
    <property type="evidence" value="ECO:0007669"/>
    <property type="project" value="InterPro"/>
</dbReference>